<dbReference type="Proteomes" id="UP000601435">
    <property type="component" value="Unassembled WGS sequence"/>
</dbReference>
<evidence type="ECO:0000313" key="3">
    <source>
        <dbReference type="Proteomes" id="UP000601435"/>
    </source>
</evidence>
<evidence type="ECO:0000256" key="1">
    <source>
        <dbReference type="SAM" id="MobiDB-lite"/>
    </source>
</evidence>
<sequence length="177" mass="18374">MSTPDLPTLTTLASDSSWDLPGQPLEQPGTETPAGPKTPPSAGHEDGGADPTAAASPKDLLDEPGPTALAGILPEKLSAEVEKAMKEVEESSLSLSGLIPPMGHPPSLREAGAFVGAARKASLKQPLKFDNVQGFIVDCMKQTARGEPSSPSSSRADKEEDLPEKPGSAEEELARLK</sequence>
<name>A0A812LQ08_9DINO</name>
<evidence type="ECO:0000313" key="2">
    <source>
        <dbReference type="EMBL" id="CAE7250160.1"/>
    </source>
</evidence>
<feature type="region of interest" description="Disordered" evidence="1">
    <location>
        <begin position="1"/>
        <end position="69"/>
    </location>
</feature>
<feature type="region of interest" description="Disordered" evidence="1">
    <location>
        <begin position="142"/>
        <end position="177"/>
    </location>
</feature>
<accession>A0A812LQ08</accession>
<dbReference type="OrthoDB" id="440925at2759"/>
<feature type="compositionally biased region" description="Basic and acidic residues" evidence="1">
    <location>
        <begin position="155"/>
        <end position="177"/>
    </location>
</feature>
<comment type="caution">
    <text evidence="2">The sequence shown here is derived from an EMBL/GenBank/DDBJ whole genome shotgun (WGS) entry which is preliminary data.</text>
</comment>
<dbReference type="AlphaFoldDB" id="A0A812LQ08"/>
<proteinExistence type="predicted"/>
<reference evidence="2" key="1">
    <citation type="submission" date="2021-02" db="EMBL/GenBank/DDBJ databases">
        <authorList>
            <person name="Dougan E. K."/>
            <person name="Rhodes N."/>
            <person name="Thang M."/>
            <person name="Chan C."/>
        </authorList>
    </citation>
    <scope>NUCLEOTIDE SEQUENCE</scope>
</reference>
<protein>
    <submittedName>
        <fullName evidence="2">Uncharacterized protein</fullName>
    </submittedName>
</protein>
<dbReference type="EMBL" id="CAJNJA010009747">
    <property type="protein sequence ID" value="CAE7250160.1"/>
    <property type="molecule type" value="Genomic_DNA"/>
</dbReference>
<gene>
    <name evidence="2" type="ORF">SNEC2469_LOCUS5131</name>
</gene>
<organism evidence="2 3">
    <name type="scientific">Symbiodinium necroappetens</name>
    <dbReference type="NCBI Taxonomy" id="1628268"/>
    <lineage>
        <taxon>Eukaryota</taxon>
        <taxon>Sar</taxon>
        <taxon>Alveolata</taxon>
        <taxon>Dinophyceae</taxon>
        <taxon>Suessiales</taxon>
        <taxon>Symbiodiniaceae</taxon>
        <taxon>Symbiodinium</taxon>
    </lineage>
</organism>
<keyword evidence="3" id="KW-1185">Reference proteome</keyword>
<feature type="non-terminal residue" evidence="2">
    <location>
        <position position="1"/>
    </location>
</feature>
<feature type="compositionally biased region" description="Polar residues" evidence="1">
    <location>
        <begin position="1"/>
        <end position="17"/>
    </location>
</feature>